<organism evidence="2 3">
    <name type="scientific">Pongo abelii</name>
    <name type="common">Sumatran orangutan</name>
    <name type="synonym">Pongo pygmaeus abelii</name>
    <dbReference type="NCBI Taxonomy" id="9601"/>
    <lineage>
        <taxon>Eukaryota</taxon>
        <taxon>Metazoa</taxon>
        <taxon>Chordata</taxon>
        <taxon>Craniata</taxon>
        <taxon>Vertebrata</taxon>
        <taxon>Euteleostomi</taxon>
        <taxon>Mammalia</taxon>
        <taxon>Eutheria</taxon>
        <taxon>Euarchontoglires</taxon>
        <taxon>Primates</taxon>
        <taxon>Haplorrhini</taxon>
        <taxon>Catarrhini</taxon>
        <taxon>Hominidae</taxon>
        <taxon>Pongo</taxon>
    </lineage>
</organism>
<feature type="transmembrane region" description="Helical" evidence="1">
    <location>
        <begin position="90"/>
        <end position="117"/>
    </location>
</feature>
<reference evidence="2 3" key="1">
    <citation type="submission" date="2008-02" db="EMBL/GenBank/DDBJ databases">
        <title>A 6x draft sequence assembly of the Pongo pygmaeus abelii genome.</title>
        <authorList>
            <person name="Wilson R.K."/>
            <person name="Mardis E."/>
        </authorList>
    </citation>
    <scope>NUCLEOTIDE SEQUENCE [LARGE SCALE GENOMIC DNA]</scope>
</reference>
<keyword evidence="1" id="KW-0812">Transmembrane</keyword>
<keyword evidence="3" id="KW-1185">Reference proteome</keyword>
<evidence type="ECO:0000313" key="3">
    <source>
        <dbReference type="Proteomes" id="UP000001595"/>
    </source>
</evidence>
<accession>A0A8I5UAV7</accession>
<dbReference type="Proteomes" id="UP000001595">
    <property type="component" value="Chromosome X"/>
</dbReference>
<reference evidence="2" key="3">
    <citation type="submission" date="2025-09" db="UniProtKB">
        <authorList>
            <consortium name="Ensembl"/>
        </authorList>
    </citation>
    <scope>IDENTIFICATION</scope>
</reference>
<name>A0A8I5UAV7_PONAB</name>
<dbReference type="AlphaFoldDB" id="A0A8I5UAV7"/>
<dbReference type="PANTHER" id="PTHR46254">
    <property type="entry name" value="PROTEIN GVQW1-RELATED"/>
    <property type="match status" value="1"/>
</dbReference>
<evidence type="ECO:0000256" key="1">
    <source>
        <dbReference type="SAM" id="Phobius"/>
    </source>
</evidence>
<evidence type="ECO:0000313" key="2">
    <source>
        <dbReference type="Ensembl" id="ENSPPYP00000044923.1"/>
    </source>
</evidence>
<reference evidence="2" key="2">
    <citation type="submission" date="2025-08" db="UniProtKB">
        <authorList>
            <consortium name="Ensembl"/>
        </authorList>
    </citation>
    <scope>IDENTIFICATION</scope>
</reference>
<dbReference type="Ensembl" id="ENSPPYT00000051843.1">
    <property type="protein sequence ID" value="ENSPPYP00000044923.1"/>
    <property type="gene ID" value="ENSPPYG00000033592.1"/>
</dbReference>
<proteinExistence type="predicted"/>
<keyword evidence="1" id="KW-1133">Transmembrane helix</keyword>
<sequence>KSKSDYIAFLLKNLQCLPTAFTLKFNFLFWPTWPHKIWLSLSNLISSHSLTTLWLPSPPFCSPRLSHCHTSALVLPSARNALLPCSFSPFFLFFLSFFLFLFLSFFLSFSLSLFLSFSPFFPFLSFLSFFPFISFLSLSLFLSFLSFLSFFFFLMESRSVTQAGVQWCDLGSLQPPPPRFKGFSCLSLLSSWDYRRVLPRPANFCVFSRDGVSPCWPGWCQISDQVIRLPWPPEVLGLQA</sequence>
<dbReference type="GeneTree" id="ENSGT00940000161627"/>
<feature type="transmembrane region" description="Helical" evidence="1">
    <location>
        <begin position="129"/>
        <end position="154"/>
    </location>
</feature>
<keyword evidence="1" id="KW-0472">Membrane</keyword>
<protein>
    <submittedName>
        <fullName evidence="2">Uncharacterized protein</fullName>
    </submittedName>
</protein>